<sequence>MNLNVYLIYTETLENRKNNINSCLEAIKDICNLNNINFKLNIVNTPNNDIIDKNVNEYNKRVDFSKFPDDNEYSNYITSLNSYQISNYEKHREAFKHISDANNTNDTNDIYMIIEDDIIISKAYIDNIKNLITNLNKTEWDILFTSLNVINDPCEYIEYKSVYKKLLSKSCYFIRPKLCNILYESMNTFKLRFKHFLCKFINDNNYKVIFYNKNTFVEGTKIGVYPTSVNPNNYLYFNNNFIELSKISNSEFTTNEDINKAIEICANNNFDSPDFLNVLSVIYLKNKDFNNAKKHSLAALECMKKNKGYLQKNSEILNNCINMWQYDQNLLDECKKFTPKY</sequence>
<organism evidence="1">
    <name type="scientific">Virus NIOZ-UU159</name>
    <dbReference type="NCBI Taxonomy" id="2763270"/>
    <lineage>
        <taxon>Viruses</taxon>
    </lineage>
</organism>
<reference evidence="1" key="1">
    <citation type="submission" date="2020-08" db="EMBL/GenBank/DDBJ databases">
        <title>Bridging the membrane lipid divide: bacteria of the FCB group superphylum have the potential to synthesize archaeal ether lipids.</title>
        <authorList>
            <person name="Villanueva L."/>
            <person name="von Meijenfeldt F.A.B."/>
            <person name="Westbye A.B."/>
            <person name="Yadav S."/>
            <person name="Hopmans E.C."/>
            <person name="Dutilh B.E."/>
            <person name="Sinninghe Damste J.S."/>
        </authorList>
    </citation>
    <scope>NUCLEOTIDE SEQUENCE</scope>
    <source>
        <strain evidence="1">NIOZ-UU159</strain>
    </source>
</reference>
<name>A0A7S9SV60_9VIRU</name>
<accession>A0A7S9SV60</accession>
<evidence type="ECO:0008006" key="2">
    <source>
        <dbReference type="Google" id="ProtNLM"/>
    </source>
</evidence>
<protein>
    <recommendedName>
        <fullName evidence="2">Glycosyltransferase</fullName>
    </recommendedName>
</protein>
<dbReference type="InterPro" id="IPR011990">
    <property type="entry name" value="TPR-like_helical_dom_sf"/>
</dbReference>
<dbReference type="Gene3D" id="1.25.40.10">
    <property type="entry name" value="Tetratricopeptide repeat domain"/>
    <property type="match status" value="1"/>
</dbReference>
<proteinExistence type="predicted"/>
<gene>
    <name evidence="1" type="ORF">NIOZUU159_00403</name>
</gene>
<dbReference type="EMBL" id="MW030614">
    <property type="protein sequence ID" value="QPI16906.1"/>
    <property type="molecule type" value="Genomic_DNA"/>
</dbReference>
<evidence type="ECO:0000313" key="1">
    <source>
        <dbReference type="EMBL" id="QPI16906.1"/>
    </source>
</evidence>